<dbReference type="Proteomes" id="UP000821845">
    <property type="component" value="Chromosome 1"/>
</dbReference>
<proteinExistence type="predicted"/>
<dbReference type="EMBL" id="CM023481">
    <property type="protein sequence ID" value="KAH6948030.1"/>
    <property type="molecule type" value="Genomic_DNA"/>
</dbReference>
<protein>
    <submittedName>
        <fullName evidence="1">Uncharacterized protein</fullName>
    </submittedName>
</protein>
<evidence type="ECO:0000313" key="1">
    <source>
        <dbReference type="EMBL" id="KAH6948030.1"/>
    </source>
</evidence>
<accession>A0ACB7TMK4</accession>
<keyword evidence="2" id="KW-1185">Reference proteome</keyword>
<comment type="caution">
    <text evidence="1">The sequence shown here is derived from an EMBL/GenBank/DDBJ whole genome shotgun (WGS) entry which is preliminary data.</text>
</comment>
<name>A0ACB7TMK4_HYAAI</name>
<gene>
    <name evidence="1" type="ORF">HPB50_022468</name>
</gene>
<evidence type="ECO:0000313" key="2">
    <source>
        <dbReference type="Proteomes" id="UP000821845"/>
    </source>
</evidence>
<organism evidence="1 2">
    <name type="scientific">Hyalomma asiaticum</name>
    <name type="common">Tick</name>
    <dbReference type="NCBI Taxonomy" id="266040"/>
    <lineage>
        <taxon>Eukaryota</taxon>
        <taxon>Metazoa</taxon>
        <taxon>Ecdysozoa</taxon>
        <taxon>Arthropoda</taxon>
        <taxon>Chelicerata</taxon>
        <taxon>Arachnida</taxon>
        <taxon>Acari</taxon>
        <taxon>Parasitiformes</taxon>
        <taxon>Ixodida</taxon>
        <taxon>Ixodoidea</taxon>
        <taxon>Ixodidae</taxon>
        <taxon>Hyalomminae</taxon>
        <taxon>Hyalomma</taxon>
    </lineage>
</organism>
<reference evidence="1" key="1">
    <citation type="submission" date="2020-05" db="EMBL/GenBank/DDBJ databases">
        <title>Large-scale comparative analyses of tick genomes elucidate their genetic diversity and vector capacities.</title>
        <authorList>
            <person name="Jia N."/>
            <person name="Wang J."/>
            <person name="Shi W."/>
            <person name="Du L."/>
            <person name="Sun Y."/>
            <person name="Zhan W."/>
            <person name="Jiang J."/>
            <person name="Wang Q."/>
            <person name="Zhang B."/>
            <person name="Ji P."/>
            <person name="Sakyi L.B."/>
            <person name="Cui X."/>
            <person name="Yuan T."/>
            <person name="Jiang B."/>
            <person name="Yang W."/>
            <person name="Lam T.T.-Y."/>
            <person name="Chang Q."/>
            <person name="Ding S."/>
            <person name="Wang X."/>
            <person name="Zhu J."/>
            <person name="Ruan X."/>
            <person name="Zhao L."/>
            <person name="Wei J."/>
            <person name="Que T."/>
            <person name="Du C."/>
            <person name="Cheng J."/>
            <person name="Dai P."/>
            <person name="Han X."/>
            <person name="Huang E."/>
            <person name="Gao Y."/>
            <person name="Liu J."/>
            <person name="Shao H."/>
            <person name="Ye R."/>
            <person name="Li L."/>
            <person name="Wei W."/>
            <person name="Wang X."/>
            <person name="Wang C."/>
            <person name="Yang T."/>
            <person name="Huo Q."/>
            <person name="Li W."/>
            <person name="Guo W."/>
            <person name="Chen H."/>
            <person name="Zhou L."/>
            <person name="Ni X."/>
            <person name="Tian J."/>
            <person name="Zhou Y."/>
            <person name="Sheng Y."/>
            <person name="Liu T."/>
            <person name="Pan Y."/>
            <person name="Xia L."/>
            <person name="Li J."/>
            <person name="Zhao F."/>
            <person name="Cao W."/>
        </authorList>
    </citation>
    <scope>NUCLEOTIDE SEQUENCE</scope>
    <source>
        <strain evidence="1">Hyas-2018</strain>
    </source>
</reference>
<sequence>MDASQLTKRKRSRNQNLPPLPLRDEKIILRPQARLCLDKWTRPELADALWSAAGLSNEGRQDIIFRLRPQHNFAIISTPHSHASDALYKVRELSLGQQVYPITTYFAAPDNSCKGIVPGIVPDLSCPKCARQTLNKAWVRKAIKKEEHRELQPSNKQTTPTGATDAGNSRAPTTVTGVRSKTRPRSRGKYRTRSESQSRYREASTRLPEKRPPGHPSPSLQQPYKKALQTSASAKVTQTPSEMQRNPAQKTATEAPRERTRARKGSLSTASTVSTQLTLRAKGPSVSRLPSLKGAHWRTRLQENIRRTPSAPESLSNRVKNFSPAGCTTTRSSPPYDPCFSNSLSHLSTKRMRAVVSPNYTIARNVASTFSTAHETRVE</sequence>